<dbReference type="SUPFAM" id="SSF56176">
    <property type="entry name" value="FAD-binding/transporter-associated domain-like"/>
    <property type="match status" value="1"/>
</dbReference>
<dbReference type="Gene3D" id="3.30.43.10">
    <property type="entry name" value="Uridine Diphospho-n-acetylenolpyruvylglucosamine Reductase, domain 2"/>
    <property type="match status" value="1"/>
</dbReference>
<dbReference type="GO" id="GO:0003824">
    <property type="term" value="F:catalytic activity"/>
    <property type="evidence" value="ECO:0007669"/>
    <property type="project" value="InterPro"/>
</dbReference>
<name>A0A365UAJ2_9RHOB</name>
<gene>
    <name evidence="6" type="ORF">DRV85_05465</name>
</gene>
<dbReference type="Gene3D" id="3.30.70.2740">
    <property type="match status" value="1"/>
</dbReference>
<dbReference type="GO" id="GO:0071949">
    <property type="term" value="F:FAD binding"/>
    <property type="evidence" value="ECO:0007669"/>
    <property type="project" value="InterPro"/>
</dbReference>
<dbReference type="InterPro" id="IPR004113">
    <property type="entry name" value="FAD-bd_oxidored_4_C"/>
</dbReference>
<dbReference type="Gene3D" id="1.10.45.10">
    <property type="entry name" value="Vanillyl-alcohol Oxidase, Chain A, domain 4"/>
    <property type="match status" value="1"/>
</dbReference>
<dbReference type="Pfam" id="PF02913">
    <property type="entry name" value="FAD-oxidase_C"/>
    <property type="match status" value="1"/>
</dbReference>
<dbReference type="FunFam" id="1.10.45.10:FF:000001">
    <property type="entry name" value="D-lactate dehydrogenase mitochondrial"/>
    <property type="match status" value="1"/>
</dbReference>
<dbReference type="InterPro" id="IPR016166">
    <property type="entry name" value="FAD-bd_PCMH"/>
</dbReference>
<organism evidence="6 7">
    <name type="scientific">Rhodosalinus halophilus</name>
    <dbReference type="NCBI Taxonomy" id="2259333"/>
    <lineage>
        <taxon>Bacteria</taxon>
        <taxon>Pseudomonadati</taxon>
        <taxon>Pseudomonadota</taxon>
        <taxon>Alphaproteobacteria</taxon>
        <taxon>Rhodobacterales</taxon>
        <taxon>Paracoccaceae</taxon>
        <taxon>Rhodosalinus</taxon>
    </lineage>
</organism>
<accession>A0A365UAJ2</accession>
<comment type="caution">
    <text evidence="6">The sequence shown here is derived from an EMBL/GenBank/DDBJ whole genome shotgun (WGS) entry which is preliminary data.</text>
</comment>
<comment type="similarity">
    <text evidence="2">Belongs to the FAD-binding oxidoreductase/transferase type 4 family.</text>
</comment>
<keyword evidence="4" id="KW-0274">FAD</keyword>
<feature type="domain" description="FAD-binding PCMH-type" evidence="5">
    <location>
        <begin position="34"/>
        <end position="212"/>
    </location>
</feature>
<dbReference type="Proteomes" id="UP000253370">
    <property type="component" value="Unassembled WGS sequence"/>
</dbReference>
<dbReference type="OrthoDB" id="9811557at2"/>
<evidence type="ECO:0000313" key="7">
    <source>
        <dbReference type="Proteomes" id="UP000253370"/>
    </source>
</evidence>
<dbReference type="InterPro" id="IPR036318">
    <property type="entry name" value="FAD-bd_PCMH-like_sf"/>
</dbReference>
<evidence type="ECO:0000256" key="2">
    <source>
        <dbReference type="ARBA" id="ARBA00008000"/>
    </source>
</evidence>
<evidence type="ECO:0000259" key="5">
    <source>
        <dbReference type="PROSITE" id="PS51387"/>
    </source>
</evidence>
<keyword evidence="3" id="KW-0285">Flavoprotein</keyword>
<dbReference type="InterPro" id="IPR051264">
    <property type="entry name" value="FAD-oxidored/transferase_4"/>
</dbReference>
<dbReference type="InterPro" id="IPR016169">
    <property type="entry name" value="FAD-bd_PCMH_sub2"/>
</dbReference>
<dbReference type="GO" id="GO:0022904">
    <property type="term" value="P:respiratory electron transport chain"/>
    <property type="evidence" value="ECO:0007669"/>
    <property type="project" value="TreeGrafter"/>
</dbReference>
<sequence length="470" mass="48610">MADLLERLGEIVGAGQVMTGPDMAGYAQDWTGAWVSAPLCVVRPATTAEIAAVVRLANEVGVPVVPLAGNTGLNGGAVAEGAILLSVERMSRIREIRPEARIAIVEAGVVLERLHEAAGQHGLAFPLTFGAKGSAMIGGVLSTNAGGSNVLRYGNTRDLCLGLEAVLPTGEVVDLMSELHKDNSGYDLRDLLIGAEGTLGIITAAVLKLVPRPRAYATAMVAVASLDAGLALLNRLQEATGGAVEACEYMPRAYMEALLAHDPALKPPFAESHDVNLLVEVGATAPRDADPGPDGTVPVQAYLEAILGDLFEEGAVLDAVVAQNDTQRAEMWARRERAAEVALAPGPVAVNDIAVPLDRVGPFLARADAAVAALDPAAVALPVAHLGDGNIHYAVRLSQGDAGLKEAVVEAVEEIVREMGGSFSAEHGIGLAKLPSMRRRKDAAALAAMRAIKAALDPAGVMNPGKVLPD</sequence>
<dbReference type="PROSITE" id="PS51387">
    <property type="entry name" value="FAD_PCMH"/>
    <property type="match status" value="1"/>
</dbReference>
<dbReference type="InterPro" id="IPR006094">
    <property type="entry name" value="Oxid_FAD_bind_N"/>
</dbReference>
<protein>
    <submittedName>
        <fullName evidence="6">FAD-binding oxidoreductase</fullName>
    </submittedName>
</protein>
<dbReference type="EMBL" id="QNTQ01000005">
    <property type="protein sequence ID" value="RBI86205.1"/>
    <property type="molecule type" value="Genomic_DNA"/>
</dbReference>
<dbReference type="SUPFAM" id="SSF55103">
    <property type="entry name" value="FAD-linked oxidases, C-terminal domain"/>
    <property type="match status" value="1"/>
</dbReference>
<proteinExistence type="inferred from homology"/>
<reference evidence="6 7" key="1">
    <citation type="submission" date="2018-07" db="EMBL/GenBank/DDBJ databases">
        <title>Rhodosalinus sp. strain E84T genomic sequence and assembly.</title>
        <authorList>
            <person name="Liu Z.-W."/>
            <person name="Lu D.-C."/>
        </authorList>
    </citation>
    <scope>NUCLEOTIDE SEQUENCE [LARGE SCALE GENOMIC DNA]</scope>
    <source>
        <strain evidence="6 7">E84</strain>
    </source>
</reference>
<dbReference type="PANTHER" id="PTHR43716:SF2">
    <property type="entry name" value="BLL6224 PROTEIN"/>
    <property type="match status" value="1"/>
</dbReference>
<comment type="cofactor">
    <cofactor evidence="1">
        <name>FAD</name>
        <dbReference type="ChEBI" id="CHEBI:57692"/>
    </cofactor>
</comment>
<dbReference type="Gene3D" id="3.30.465.10">
    <property type="match status" value="1"/>
</dbReference>
<keyword evidence="7" id="KW-1185">Reference proteome</keyword>
<dbReference type="Gene3D" id="3.30.70.2190">
    <property type="match status" value="1"/>
</dbReference>
<evidence type="ECO:0000256" key="1">
    <source>
        <dbReference type="ARBA" id="ARBA00001974"/>
    </source>
</evidence>
<dbReference type="InterPro" id="IPR016171">
    <property type="entry name" value="Vanillyl_alc_oxidase_C-sub2"/>
</dbReference>
<dbReference type="InterPro" id="IPR016167">
    <property type="entry name" value="FAD-bd_PCMH_sub1"/>
</dbReference>
<evidence type="ECO:0000256" key="3">
    <source>
        <dbReference type="ARBA" id="ARBA00022630"/>
    </source>
</evidence>
<dbReference type="AlphaFoldDB" id="A0A365UAJ2"/>
<dbReference type="InterPro" id="IPR016164">
    <property type="entry name" value="FAD-linked_Oxase-like_C"/>
</dbReference>
<dbReference type="PANTHER" id="PTHR43716">
    <property type="entry name" value="D-2-HYDROXYGLUTARATE DEHYDROGENASE, MITOCHONDRIAL"/>
    <property type="match status" value="1"/>
</dbReference>
<dbReference type="RefSeq" id="WP_113288442.1">
    <property type="nucleotide sequence ID" value="NZ_QNTQ01000005.1"/>
</dbReference>
<evidence type="ECO:0000313" key="6">
    <source>
        <dbReference type="EMBL" id="RBI86205.1"/>
    </source>
</evidence>
<evidence type="ECO:0000256" key="4">
    <source>
        <dbReference type="ARBA" id="ARBA00022827"/>
    </source>
</evidence>
<dbReference type="Pfam" id="PF01565">
    <property type="entry name" value="FAD_binding_4"/>
    <property type="match status" value="1"/>
</dbReference>